<feature type="compositionally biased region" description="Basic and acidic residues" evidence="1">
    <location>
        <begin position="1201"/>
        <end position="1220"/>
    </location>
</feature>
<evidence type="ECO:0000259" key="2">
    <source>
        <dbReference type="PROSITE" id="PS00028"/>
    </source>
</evidence>
<dbReference type="GO" id="GO:0000981">
    <property type="term" value="F:DNA-binding transcription factor activity, RNA polymerase II-specific"/>
    <property type="evidence" value="ECO:0007669"/>
    <property type="project" value="TreeGrafter"/>
</dbReference>
<feature type="compositionally biased region" description="Basic residues" evidence="1">
    <location>
        <begin position="190"/>
        <end position="199"/>
    </location>
</feature>
<feature type="compositionally biased region" description="Basic and acidic residues" evidence="1">
    <location>
        <begin position="898"/>
        <end position="914"/>
    </location>
</feature>
<feature type="compositionally biased region" description="Polar residues" evidence="1">
    <location>
        <begin position="159"/>
        <end position="171"/>
    </location>
</feature>
<feature type="region of interest" description="Disordered" evidence="1">
    <location>
        <begin position="1658"/>
        <end position="1704"/>
    </location>
</feature>
<feature type="region of interest" description="Disordered" evidence="1">
    <location>
        <begin position="186"/>
        <end position="296"/>
    </location>
</feature>
<feature type="region of interest" description="Disordered" evidence="1">
    <location>
        <begin position="1077"/>
        <end position="1289"/>
    </location>
</feature>
<dbReference type="PROSITE" id="PS00028">
    <property type="entry name" value="ZINC_FINGER_C2H2_1"/>
    <property type="match status" value="1"/>
</dbReference>
<feature type="compositionally biased region" description="Polar residues" evidence="1">
    <location>
        <begin position="709"/>
        <end position="731"/>
    </location>
</feature>
<reference evidence="3" key="2">
    <citation type="submission" date="2025-08" db="UniProtKB">
        <authorList>
            <consortium name="Ensembl"/>
        </authorList>
    </citation>
    <scope>IDENTIFICATION</scope>
</reference>
<dbReference type="PANTHER" id="PTHR15507">
    <property type="entry name" value="ZINC FINGER PROTEIN RLF"/>
    <property type="match status" value="1"/>
</dbReference>
<reference evidence="4" key="1">
    <citation type="submission" date="2018-06" db="EMBL/GenBank/DDBJ databases">
        <title>Genome assembly of Danube salmon.</title>
        <authorList>
            <person name="Macqueen D.J."/>
            <person name="Gundappa M.K."/>
        </authorList>
    </citation>
    <scope>NUCLEOTIDE SEQUENCE [LARGE SCALE GENOMIC DNA]</scope>
</reference>
<feature type="compositionally biased region" description="Polar residues" evidence="1">
    <location>
        <begin position="1223"/>
        <end position="1244"/>
    </location>
</feature>
<feature type="compositionally biased region" description="Basic residues" evidence="1">
    <location>
        <begin position="206"/>
        <end position="215"/>
    </location>
</feature>
<feature type="compositionally biased region" description="Acidic residues" evidence="1">
    <location>
        <begin position="1189"/>
        <end position="1200"/>
    </location>
</feature>
<feature type="domain" description="C2H2-type" evidence="2">
    <location>
        <begin position="1359"/>
        <end position="1381"/>
    </location>
</feature>
<dbReference type="STRING" id="62062.ENSHHUP00000033087"/>
<feature type="region of interest" description="Disordered" evidence="1">
    <location>
        <begin position="467"/>
        <end position="486"/>
    </location>
</feature>
<feature type="region of interest" description="Disordered" evidence="1">
    <location>
        <begin position="49"/>
        <end position="113"/>
    </location>
</feature>
<feature type="region of interest" description="Disordered" evidence="1">
    <location>
        <begin position="126"/>
        <end position="171"/>
    </location>
</feature>
<evidence type="ECO:0000313" key="4">
    <source>
        <dbReference type="Proteomes" id="UP000314982"/>
    </source>
</evidence>
<feature type="compositionally biased region" description="Polar residues" evidence="1">
    <location>
        <begin position="242"/>
        <end position="266"/>
    </location>
</feature>
<feature type="region of interest" description="Disordered" evidence="1">
    <location>
        <begin position="703"/>
        <end position="731"/>
    </location>
</feature>
<feature type="compositionally biased region" description="Basic and acidic residues" evidence="1">
    <location>
        <begin position="975"/>
        <end position="984"/>
    </location>
</feature>
<feature type="compositionally biased region" description="Low complexity" evidence="1">
    <location>
        <begin position="1754"/>
        <end position="1778"/>
    </location>
</feature>
<accession>A0A4W5M423</accession>
<evidence type="ECO:0000256" key="1">
    <source>
        <dbReference type="SAM" id="MobiDB-lite"/>
    </source>
</evidence>
<feature type="compositionally biased region" description="Polar residues" evidence="1">
    <location>
        <begin position="1142"/>
        <end position="1160"/>
    </location>
</feature>
<feature type="compositionally biased region" description="Basic and acidic residues" evidence="1">
    <location>
        <begin position="274"/>
        <end position="285"/>
    </location>
</feature>
<sequence length="1888" mass="209986">MSEKKAALARMMMEEEEDDGWVSNYCSNATKEPCRSWTADLPERVQTKHVETKPVQAKPVQTKPTQKHVQIKPFHQVTAPKRRFQKEEKNHVSTAPVAAKRVKGQRSENTTVVEPQPVNHVMAKAKTEKLAEPLAVEEQPVIKRRGRKPGPQPGPRSPVKTTESSADTTTSVRRSFRQLDMAQENLARQVGHRPHRHMTRLSEKKPPKRRGRKPRWLLEGTFQAENSAPRKARQPGRKPPQQRANKTSQSGVKETKQKNAVTSQNKMAAARLTAPREQEGKRQKEIPATNHLPAVSPAHDSKLEISLPDNEVFGHFHEDYLSRQGPVTLNCYTSKASTQAQYRVKNRLGEESILSAQNASLFTQQLHNYAQTPKAQGVTLNTETCLLKAIDVRPSLNQSCLPVPWDASGVFYQTSGVEMEVEVSSQTVTATATDMTFTPQGGAVEHIESPMNEDGFSTDVRKTCRSSVPSVNATVPNNTGRRTNTDVTNVSREPAEVTNIPKKHTASEVGDIFLKSSGKSEVTDILKEAMDIANIGVDEAMMGDGDTGSVPGKETRELAVLTPFCWLANTSMEAFAREFEKFANGPDSDVVENQESVIPQTTDNVSHNTLETTPSTSPKVILKAITDPVVLEDTSKVTEVSPQDTTDIMENMDTPHTQKDTQLDIKGTSQNMEPQDNPMATESFPQLTDETRQLEHPLKGTVATPEVSVDSTQDNDTPQITKDPPQNTQDIGQLTEDTLKVIFTEVPPQATEDRTKATVDTPEAVDTLPQNTEEDSSEVIEEARKVTETPQKVTVDTSKHIEDAPQIRNTADTLQGKPQLTVDVPMVGEELTKDTRGATQSNGDTPQGKPQLHEDTPQGKPQLHEDPPQGKPQLHEDTLQGKPQLHEDTLQDTPVTEDTPRVPDETSQEPKDTSKVSGDTPMVSEVTPQGTQYNSQVNANVTESAHTPKVTPRVPEDTSQDPKDASNVTENSTQKTRDTPKFTKDTPTVSGDFVQNPGDGTPQENENSPLAYSCSLCNKVFKGKRVIAHAMYHFRRDQCMFCRMLFKNDLLAMMHLSQHIDKLKKGNVPPDIEEVRENCTAGMSDTPGRSTQRGRRGRKRISVNSTESTPPEYRKLRSTNRISINSSESTPPDRRKLRSNPKLRSSNRLSTDSQPSPETKLTTEESEVKPSTQRVNGQRGRRRVKVEGTEGDGDTQEEEQEKISRRQEEERSALEQREEPVEISTSPVKTSTREQGGTTSSPLTRTLEEEEKPMEDNTESPAVSVTQDRLSVSPSLETSVQGKETPGSCPVDGCPEIFTGKLSCLLGHILDDHRGDAKLLETTFRHGNGKCNICKKPGLTLRHYQHHIVWHRGSPRHPCLHYGCKARFSAATEMRNHTKTHQPLQAVCCFPGCQERLACLPELNRHEREHYRLPKAGKDESVFATLVTNTAAVKMIKRCKTRNKLQKMQGRWPLREKEASAADLTTTTTTTTVKVTKKYNLTKTLKKTQDIERPRVHRDKDPRTTDPSTISVKVTKKLKRSQVNRKPCVGKKMNASTTPVVAVAEKASKKLKIIHKVNKAWPVKRQNVSIDNYSPTGPSASSTTITQTEKVTKKLQIINKLKKMRVIKKPNVSEEKETQPGPATDTKETNKSTVTDELKKTQVVKTQSVIKDLEKTSKKPVKLKTSGPEKHVSKDTEVLGSKDTEVLGSKSKEEDDKPLVETSDSIVSGVCDQKMLNGHLKDVTKESPKYQKSLKTSTVSKSKKCEPRNHEPATPKTPTNTPRTPTNTPRTPTNTPRTPIKEEAKNTTFFGKINNRPYIRPPPTAYLDERYTTMPKRRKEMSWTPHLSPTRPDLVGAASGSTATPLVHRQRCAKCFLSFASGEELRTHLTLKKCTALFGFDSDEESNG</sequence>
<keyword evidence="4" id="KW-1185">Reference proteome</keyword>
<feature type="compositionally biased region" description="Basic and acidic residues" evidence="1">
    <location>
        <begin position="1667"/>
        <end position="1699"/>
    </location>
</feature>
<feature type="compositionally biased region" description="Basic and acidic residues" evidence="1">
    <location>
        <begin position="1625"/>
        <end position="1639"/>
    </location>
</feature>
<feature type="compositionally biased region" description="Polar residues" evidence="1">
    <location>
        <begin position="1119"/>
        <end position="1130"/>
    </location>
</feature>
<reference evidence="3" key="3">
    <citation type="submission" date="2025-09" db="UniProtKB">
        <authorList>
            <consortium name="Ensembl"/>
        </authorList>
    </citation>
    <scope>IDENTIFICATION</scope>
</reference>
<dbReference type="Ensembl" id="ENSHHUT00000034433.1">
    <property type="protein sequence ID" value="ENSHHUP00000033087.1"/>
    <property type="gene ID" value="ENSHHUG00000020935.1"/>
</dbReference>
<feature type="compositionally biased region" description="Basic residues" evidence="1">
    <location>
        <begin position="1092"/>
        <end position="1101"/>
    </location>
</feature>
<feature type="compositionally biased region" description="Basic and acidic residues" evidence="1">
    <location>
        <begin position="954"/>
        <end position="964"/>
    </location>
</feature>
<feature type="compositionally biased region" description="Basic and acidic residues" evidence="1">
    <location>
        <begin position="1719"/>
        <end position="1729"/>
    </location>
</feature>
<feature type="region of interest" description="Disordered" evidence="1">
    <location>
        <begin position="1608"/>
        <end position="1639"/>
    </location>
</feature>
<feature type="compositionally biased region" description="Polar residues" evidence="1">
    <location>
        <begin position="1259"/>
        <end position="1282"/>
    </location>
</feature>
<feature type="compositionally biased region" description="Polar residues" evidence="1">
    <location>
        <begin position="926"/>
        <end position="945"/>
    </location>
</feature>
<feature type="region of interest" description="Disordered" evidence="1">
    <location>
        <begin position="750"/>
        <end position="779"/>
    </location>
</feature>
<dbReference type="InterPro" id="IPR052251">
    <property type="entry name" value="GH-ZnFinger_Regulators"/>
</dbReference>
<feature type="compositionally biased region" description="Basic and acidic residues" evidence="1">
    <location>
        <begin position="851"/>
        <end position="889"/>
    </location>
</feature>
<feature type="compositionally biased region" description="Acidic residues" evidence="1">
    <location>
        <begin position="1248"/>
        <end position="1258"/>
    </location>
</feature>
<dbReference type="Proteomes" id="UP000314982">
    <property type="component" value="Unassembled WGS sequence"/>
</dbReference>
<feature type="region of interest" description="Disordered" evidence="1">
    <location>
        <begin position="834"/>
        <end position="1006"/>
    </location>
</feature>
<protein>
    <recommendedName>
        <fullName evidence="2">C2H2-type domain-containing protein</fullName>
    </recommendedName>
</protein>
<name>A0A4W5M423_9TELE</name>
<dbReference type="PANTHER" id="PTHR15507:SF16">
    <property type="entry name" value="ZINC FINGER PROTEIN 654"/>
    <property type="match status" value="1"/>
</dbReference>
<dbReference type="GO" id="GO:0005634">
    <property type="term" value="C:nucleus"/>
    <property type="evidence" value="ECO:0007669"/>
    <property type="project" value="UniProtKB-SubCell"/>
</dbReference>
<evidence type="ECO:0000313" key="3">
    <source>
        <dbReference type="Ensembl" id="ENSHHUP00000033087.1"/>
    </source>
</evidence>
<proteinExistence type="predicted"/>
<feature type="compositionally biased region" description="Basic and acidic residues" evidence="1">
    <location>
        <begin position="1743"/>
        <end position="1753"/>
    </location>
</feature>
<dbReference type="GO" id="GO:0008270">
    <property type="term" value="F:zinc ion binding"/>
    <property type="evidence" value="ECO:0007669"/>
    <property type="project" value="UniProtKB-KW"/>
</dbReference>
<dbReference type="GeneTree" id="ENSGT00950000183034"/>
<feature type="region of interest" description="Disordered" evidence="1">
    <location>
        <begin position="1718"/>
        <end position="1780"/>
    </location>
</feature>
<dbReference type="SMART" id="SM00355">
    <property type="entry name" value="ZnF_C2H2"/>
    <property type="match status" value="7"/>
</dbReference>
<organism evidence="3 4">
    <name type="scientific">Hucho hucho</name>
    <name type="common">huchen</name>
    <dbReference type="NCBI Taxonomy" id="62062"/>
    <lineage>
        <taxon>Eukaryota</taxon>
        <taxon>Metazoa</taxon>
        <taxon>Chordata</taxon>
        <taxon>Craniata</taxon>
        <taxon>Vertebrata</taxon>
        <taxon>Euteleostomi</taxon>
        <taxon>Actinopterygii</taxon>
        <taxon>Neopterygii</taxon>
        <taxon>Teleostei</taxon>
        <taxon>Protacanthopterygii</taxon>
        <taxon>Salmoniformes</taxon>
        <taxon>Salmonidae</taxon>
        <taxon>Salmoninae</taxon>
        <taxon>Hucho</taxon>
    </lineage>
</organism>
<dbReference type="InterPro" id="IPR013087">
    <property type="entry name" value="Znf_C2H2_type"/>
</dbReference>
<dbReference type="GO" id="GO:0003677">
    <property type="term" value="F:DNA binding"/>
    <property type="evidence" value="ECO:0007669"/>
    <property type="project" value="UniProtKB-KW"/>
</dbReference>